<accession>A0AAV9EXS0</accession>
<organism evidence="1 2">
    <name type="scientific">Acorus calamus</name>
    <name type="common">Sweet flag</name>
    <dbReference type="NCBI Taxonomy" id="4465"/>
    <lineage>
        <taxon>Eukaryota</taxon>
        <taxon>Viridiplantae</taxon>
        <taxon>Streptophyta</taxon>
        <taxon>Embryophyta</taxon>
        <taxon>Tracheophyta</taxon>
        <taxon>Spermatophyta</taxon>
        <taxon>Magnoliopsida</taxon>
        <taxon>Liliopsida</taxon>
        <taxon>Acoraceae</taxon>
        <taxon>Acorus</taxon>
    </lineage>
</organism>
<reference evidence="1" key="2">
    <citation type="submission" date="2023-06" db="EMBL/GenBank/DDBJ databases">
        <authorList>
            <person name="Ma L."/>
            <person name="Liu K.-W."/>
            <person name="Li Z."/>
            <person name="Hsiao Y.-Y."/>
            <person name="Qi Y."/>
            <person name="Fu T."/>
            <person name="Tang G."/>
            <person name="Zhang D."/>
            <person name="Sun W.-H."/>
            <person name="Liu D.-K."/>
            <person name="Li Y."/>
            <person name="Chen G.-Z."/>
            <person name="Liu X.-D."/>
            <person name="Liao X.-Y."/>
            <person name="Jiang Y.-T."/>
            <person name="Yu X."/>
            <person name="Hao Y."/>
            <person name="Huang J."/>
            <person name="Zhao X.-W."/>
            <person name="Ke S."/>
            <person name="Chen Y.-Y."/>
            <person name="Wu W.-L."/>
            <person name="Hsu J.-L."/>
            <person name="Lin Y.-F."/>
            <person name="Huang M.-D."/>
            <person name="Li C.-Y."/>
            <person name="Huang L."/>
            <person name="Wang Z.-W."/>
            <person name="Zhao X."/>
            <person name="Zhong W.-Y."/>
            <person name="Peng D.-H."/>
            <person name="Ahmad S."/>
            <person name="Lan S."/>
            <person name="Zhang J.-S."/>
            <person name="Tsai W.-C."/>
            <person name="Van De Peer Y."/>
            <person name="Liu Z.-J."/>
        </authorList>
    </citation>
    <scope>NUCLEOTIDE SEQUENCE</scope>
    <source>
        <strain evidence="1">CP</strain>
        <tissue evidence="1">Leaves</tissue>
    </source>
</reference>
<proteinExistence type="predicted"/>
<dbReference type="AlphaFoldDB" id="A0AAV9EXS0"/>
<dbReference type="Proteomes" id="UP001180020">
    <property type="component" value="Unassembled WGS sequence"/>
</dbReference>
<evidence type="ECO:0000313" key="2">
    <source>
        <dbReference type="Proteomes" id="UP001180020"/>
    </source>
</evidence>
<sequence>MAMMEEEVEKEEEKTEKRGGGIESYEKFKNAVVGCKNSAECANELREVTIEGLKDRR</sequence>
<name>A0AAV9EXS0_ACOCL</name>
<evidence type="ECO:0000313" key="1">
    <source>
        <dbReference type="EMBL" id="KAK1317643.1"/>
    </source>
</evidence>
<reference evidence="1" key="1">
    <citation type="journal article" date="2023" name="Nat. Commun.">
        <title>Diploid and tetraploid genomes of Acorus and the evolution of monocots.</title>
        <authorList>
            <person name="Ma L."/>
            <person name="Liu K.W."/>
            <person name="Li Z."/>
            <person name="Hsiao Y.Y."/>
            <person name="Qi Y."/>
            <person name="Fu T."/>
            <person name="Tang G.D."/>
            <person name="Zhang D."/>
            <person name="Sun W.H."/>
            <person name="Liu D.K."/>
            <person name="Li Y."/>
            <person name="Chen G.Z."/>
            <person name="Liu X.D."/>
            <person name="Liao X.Y."/>
            <person name="Jiang Y.T."/>
            <person name="Yu X."/>
            <person name="Hao Y."/>
            <person name="Huang J."/>
            <person name="Zhao X.W."/>
            <person name="Ke S."/>
            <person name="Chen Y.Y."/>
            <person name="Wu W.L."/>
            <person name="Hsu J.L."/>
            <person name="Lin Y.F."/>
            <person name="Huang M.D."/>
            <person name="Li C.Y."/>
            <person name="Huang L."/>
            <person name="Wang Z.W."/>
            <person name="Zhao X."/>
            <person name="Zhong W.Y."/>
            <person name="Peng D.H."/>
            <person name="Ahmad S."/>
            <person name="Lan S."/>
            <person name="Zhang J.S."/>
            <person name="Tsai W.C."/>
            <person name="Van de Peer Y."/>
            <person name="Liu Z.J."/>
        </authorList>
    </citation>
    <scope>NUCLEOTIDE SEQUENCE</scope>
    <source>
        <strain evidence="1">CP</strain>
    </source>
</reference>
<keyword evidence="2" id="KW-1185">Reference proteome</keyword>
<gene>
    <name evidence="1" type="ORF">QJS10_CPA05g02074</name>
</gene>
<dbReference type="EMBL" id="JAUJYO010000005">
    <property type="protein sequence ID" value="KAK1317643.1"/>
    <property type="molecule type" value="Genomic_DNA"/>
</dbReference>
<protein>
    <submittedName>
        <fullName evidence="1">Uncharacterized protein</fullName>
    </submittedName>
</protein>
<comment type="caution">
    <text evidence="1">The sequence shown here is derived from an EMBL/GenBank/DDBJ whole genome shotgun (WGS) entry which is preliminary data.</text>
</comment>